<gene>
    <name evidence="2" type="ORF">PFISCL1PPCAC_29124</name>
</gene>
<comment type="caution">
    <text evidence="2">The sequence shown here is derived from an EMBL/GenBank/DDBJ whole genome shotgun (WGS) entry which is preliminary data.</text>
</comment>
<accession>A0AAV5X4W2</accession>
<proteinExistence type="predicted"/>
<dbReference type="AlphaFoldDB" id="A0AAV5X4W2"/>
<organism evidence="2 3">
    <name type="scientific">Pristionchus fissidentatus</name>
    <dbReference type="NCBI Taxonomy" id="1538716"/>
    <lineage>
        <taxon>Eukaryota</taxon>
        <taxon>Metazoa</taxon>
        <taxon>Ecdysozoa</taxon>
        <taxon>Nematoda</taxon>
        <taxon>Chromadorea</taxon>
        <taxon>Rhabditida</taxon>
        <taxon>Rhabditina</taxon>
        <taxon>Diplogasteromorpha</taxon>
        <taxon>Diplogasteroidea</taxon>
        <taxon>Neodiplogasteridae</taxon>
        <taxon>Pristionchus</taxon>
    </lineage>
</organism>
<evidence type="ECO:0000256" key="1">
    <source>
        <dbReference type="SAM" id="SignalP"/>
    </source>
</evidence>
<feature type="non-terminal residue" evidence="2">
    <location>
        <position position="1"/>
    </location>
</feature>
<keyword evidence="1" id="KW-0732">Signal</keyword>
<name>A0AAV5X4W2_9BILA</name>
<feature type="signal peptide" evidence="1">
    <location>
        <begin position="1"/>
        <end position="21"/>
    </location>
</feature>
<evidence type="ECO:0000313" key="2">
    <source>
        <dbReference type="EMBL" id="GMT37827.1"/>
    </source>
</evidence>
<dbReference type="Proteomes" id="UP001432322">
    <property type="component" value="Unassembled WGS sequence"/>
</dbReference>
<reference evidence="2" key="1">
    <citation type="submission" date="2023-10" db="EMBL/GenBank/DDBJ databases">
        <title>Genome assembly of Pristionchus species.</title>
        <authorList>
            <person name="Yoshida K."/>
            <person name="Sommer R.J."/>
        </authorList>
    </citation>
    <scope>NUCLEOTIDE SEQUENCE</scope>
    <source>
        <strain evidence="2">RS5133</strain>
    </source>
</reference>
<keyword evidence="3" id="KW-1185">Reference proteome</keyword>
<feature type="chain" id="PRO_5043932884" evidence="1">
    <location>
        <begin position="22"/>
        <end position="158"/>
    </location>
</feature>
<evidence type="ECO:0000313" key="3">
    <source>
        <dbReference type="Proteomes" id="UP001432322"/>
    </source>
</evidence>
<protein>
    <submittedName>
        <fullName evidence="2">Uncharacterized protein</fullName>
    </submittedName>
</protein>
<sequence length="158" mass="17692">SFQVLAMQYTTLLLLAIGVTAAGSVKWTAQNAAGKTCLIFSANSINAKLNILNPDNVTETINFAINETQKGHGRVQWKVRRLCGQHPRGAVLPRRQAARTRDRRPALAPVHVVHSQPFGHHVFHARRLHSGDCARQPVQLYYPELHQVDFRRARVPGH</sequence>
<dbReference type="EMBL" id="BTSY01000287">
    <property type="protein sequence ID" value="GMT37827.1"/>
    <property type="molecule type" value="Genomic_DNA"/>
</dbReference>